<dbReference type="RefSeq" id="XP_067920898.1">
    <property type="nucleotide sequence ID" value="XM_068067126.1"/>
</dbReference>
<sequence>MESKGKEKNREKEEIEVTIASLFSSISFS</sequence>
<proteinExistence type="predicted"/>
<dbReference type="AlphaFoldDB" id="A0A2C6KSL1"/>
<name>A0A2C6KSL1_9APIC</name>
<evidence type="ECO:0000313" key="2">
    <source>
        <dbReference type="Proteomes" id="UP000221165"/>
    </source>
</evidence>
<dbReference type="Proteomes" id="UP000221165">
    <property type="component" value="Unassembled WGS sequence"/>
</dbReference>
<reference evidence="1 2" key="1">
    <citation type="journal article" date="2017" name="Int. J. Parasitol.">
        <title>The genome of the protozoan parasite Cystoisospora suis and a reverse vaccinology approach to identify vaccine candidates.</title>
        <authorList>
            <person name="Palmieri N."/>
            <person name="Shrestha A."/>
            <person name="Ruttkowski B."/>
            <person name="Beck T."/>
            <person name="Vogl C."/>
            <person name="Tomley F."/>
            <person name="Blake D.P."/>
            <person name="Joachim A."/>
        </authorList>
    </citation>
    <scope>NUCLEOTIDE SEQUENCE [LARGE SCALE GENOMIC DNA]</scope>
    <source>
        <strain evidence="1 2">Wien I</strain>
    </source>
</reference>
<comment type="caution">
    <text evidence="1">The sequence shown here is derived from an EMBL/GenBank/DDBJ whole genome shotgun (WGS) entry which is preliminary data.</text>
</comment>
<keyword evidence="2" id="KW-1185">Reference proteome</keyword>
<gene>
    <name evidence="1" type="ORF">CSUI_006976</name>
</gene>
<accession>A0A2C6KSL1</accession>
<protein>
    <submittedName>
        <fullName evidence="1">Uncharacterized protein</fullName>
    </submittedName>
</protein>
<dbReference type="VEuPathDB" id="ToxoDB:CSUI_006976"/>
<organism evidence="1 2">
    <name type="scientific">Cystoisospora suis</name>
    <dbReference type="NCBI Taxonomy" id="483139"/>
    <lineage>
        <taxon>Eukaryota</taxon>
        <taxon>Sar</taxon>
        <taxon>Alveolata</taxon>
        <taxon>Apicomplexa</taxon>
        <taxon>Conoidasida</taxon>
        <taxon>Coccidia</taxon>
        <taxon>Eucoccidiorida</taxon>
        <taxon>Eimeriorina</taxon>
        <taxon>Sarcocystidae</taxon>
        <taxon>Cystoisospora</taxon>
    </lineage>
</organism>
<dbReference type="GeneID" id="94430337"/>
<dbReference type="EMBL" id="MIGC01003592">
    <property type="protein sequence ID" value="PHJ19196.1"/>
    <property type="molecule type" value="Genomic_DNA"/>
</dbReference>
<evidence type="ECO:0000313" key="1">
    <source>
        <dbReference type="EMBL" id="PHJ19196.1"/>
    </source>
</evidence>